<evidence type="ECO:0000313" key="2">
    <source>
        <dbReference type="Proteomes" id="UP000267096"/>
    </source>
</evidence>
<dbReference type="AlphaFoldDB" id="A0A0M3JFB0"/>
<protein>
    <submittedName>
        <fullName evidence="3">DUF3707 domain-containing protein</fullName>
    </submittedName>
</protein>
<proteinExistence type="predicted"/>
<sequence>MVLCRARHGYVFCEKLAKGCSRLAKVTISSSLSGLTINFPEIVVTCIREEPYLPQLVVEYGFTKIEAWMTLCKITVWNGPITVVQKECVVKQTRLPDARSQCIKKYGADFCSTLITSCFEVTNTEFLGEKPCAVCELPAKVYVCLQKGILLPH</sequence>
<gene>
    <name evidence="1" type="ORF">ASIM_LOCUS6091</name>
</gene>
<reference evidence="1 2" key="2">
    <citation type="submission" date="2018-11" db="EMBL/GenBank/DDBJ databases">
        <authorList>
            <consortium name="Pathogen Informatics"/>
        </authorList>
    </citation>
    <scope>NUCLEOTIDE SEQUENCE [LARGE SCALE GENOMIC DNA]</scope>
</reference>
<accession>A0A0M3JFB0</accession>
<name>A0A0M3JFB0_ANISI</name>
<dbReference type="WBParaSite" id="ASIM_0000631001-mRNA-1">
    <property type="protein sequence ID" value="ASIM_0000631001-mRNA-1"/>
    <property type="gene ID" value="ASIM_0000631001"/>
</dbReference>
<reference evidence="3" key="1">
    <citation type="submission" date="2017-02" db="UniProtKB">
        <authorList>
            <consortium name="WormBaseParasite"/>
        </authorList>
    </citation>
    <scope>IDENTIFICATION</scope>
</reference>
<organism evidence="3">
    <name type="scientific">Anisakis simplex</name>
    <name type="common">Herring worm</name>
    <dbReference type="NCBI Taxonomy" id="6269"/>
    <lineage>
        <taxon>Eukaryota</taxon>
        <taxon>Metazoa</taxon>
        <taxon>Ecdysozoa</taxon>
        <taxon>Nematoda</taxon>
        <taxon>Chromadorea</taxon>
        <taxon>Rhabditida</taxon>
        <taxon>Spirurina</taxon>
        <taxon>Ascaridomorpha</taxon>
        <taxon>Ascaridoidea</taxon>
        <taxon>Anisakidae</taxon>
        <taxon>Anisakis</taxon>
        <taxon>Anisakis simplex complex</taxon>
    </lineage>
</organism>
<evidence type="ECO:0000313" key="3">
    <source>
        <dbReference type="WBParaSite" id="ASIM_0000631001-mRNA-1"/>
    </source>
</evidence>
<dbReference type="Proteomes" id="UP000267096">
    <property type="component" value="Unassembled WGS sequence"/>
</dbReference>
<keyword evidence="2" id="KW-1185">Reference proteome</keyword>
<evidence type="ECO:0000313" key="1">
    <source>
        <dbReference type="EMBL" id="VDK26508.1"/>
    </source>
</evidence>
<dbReference type="EMBL" id="UYRR01012781">
    <property type="protein sequence ID" value="VDK26508.1"/>
    <property type="molecule type" value="Genomic_DNA"/>
</dbReference>